<comment type="similarity">
    <text evidence="2 10">Belongs to the MscL family.</text>
</comment>
<dbReference type="Proteomes" id="UP001143304">
    <property type="component" value="Unassembled WGS sequence"/>
</dbReference>
<dbReference type="SUPFAM" id="SSF81330">
    <property type="entry name" value="Gated mechanosensitive channel"/>
    <property type="match status" value="1"/>
</dbReference>
<dbReference type="Pfam" id="PF01741">
    <property type="entry name" value="MscL"/>
    <property type="match status" value="1"/>
</dbReference>
<organism evidence="11 12">
    <name type="scientific">Candidatus Marimicrobium litorale</name>
    <dbReference type="NCBI Taxonomy" id="2518991"/>
    <lineage>
        <taxon>Bacteria</taxon>
        <taxon>Pseudomonadati</taxon>
        <taxon>Pseudomonadota</taxon>
        <taxon>Gammaproteobacteria</taxon>
        <taxon>Cellvibrionales</taxon>
        <taxon>Halieaceae</taxon>
        <taxon>Marimicrobium</taxon>
    </lineage>
</organism>
<evidence type="ECO:0000256" key="10">
    <source>
        <dbReference type="HAMAP-Rule" id="MF_00115"/>
    </source>
</evidence>
<dbReference type="PROSITE" id="PS01327">
    <property type="entry name" value="MSCL"/>
    <property type="match status" value="1"/>
</dbReference>
<comment type="subunit">
    <text evidence="10">Homopentamer.</text>
</comment>
<accession>A0ABT3T107</accession>
<dbReference type="NCBIfam" id="NF001843">
    <property type="entry name" value="PRK00567.1-4"/>
    <property type="match status" value="1"/>
</dbReference>
<keyword evidence="3 10" id="KW-0813">Transport</keyword>
<dbReference type="Gene3D" id="1.10.1200.120">
    <property type="entry name" value="Large-conductance mechanosensitive channel, MscL, domain 1"/>
    <property type="match status" value="1"/>
</dbReference>
<dbReference type="EMBL" id="SHNO01000001">
    <property type="protein sequence ID" value="MCX2975939.1"/>
    <property type="molecule type" value="Genomic_DNA"/>
</dbReference>
<keyword evidence="10" id="KW-0997">Cell inner membrane</keyword>
<feature type="transmembrane region" description="Helical" evidence="10">
    <location>
        <begin position="81"/>
        <end position="105"/>
    </location>
</feature>
<feature type="transmembrane region" description="Helical" evidence="10">
    <location>
        <begin position="12"/>
        <end position="31"/>
    </location>
</feature>
<comment type="caution">
    <text evidence="11">The sequence shown here is derived from an EMBL/GenBank/DDBJ whole genome shotgun (WGS) entry which is preliminary data.</text>
</comment>
<protein>
    <recommendedName>
        <fullName evidence="10">Large-conductance mechanosensitive channel</fullName>
    </recommendedName>
</protein>
<gene>
    <name evidence="10 11" type="primary">mscL</name>
    <name evidence="11" type="ORF">EYC82_01040</name>
</gene>
<evidence type="ECO:0000313" key="12">
    <source>
        <dbReference type="Proteomes" id="UP001143304"/>
    </source>
</evidence>
<evidence type="ECO:0000256" key="9">
    <source>
        <dbReference type="ARBA" id="ARBA00023303"/>
    </source>
</evidence>
<dbReference type="HAMAP" id="MF_00115">
    <property type="entry name" value="MscL"/>
    <property type="match status" value="1"/>
</dbReference>
<dbReference type="PANTHER" id="PTHR30266:SF2">
    <property type="entry name" value="LARGE-CONDUCTANCE MECHANOSENSITIVE CHANNEL"/>
    <property type="match status" value="1"/>
</dbReference>
<keyword evidence="5 10" id="KW-0812">Transmembrane</keyword>
<dbReference type="NCBIfam" id="NF010557">
    <property type="entry name" value="PRK13952.1"/>
    <property type="match status" value="1"/>
</dbReference>
<evidence type="ECO:0000313" key="11">
    <source>
        <dbReference type="EMBL" id="MCX2975939.1"/>
    </source>
</evidence>
<proteinExistence type="inferred from homology"/>
<evidence type="ECO:0000256" key="4">
    <source>
        <dbReference type="ARBA" id="ARBA00022475"/>
    </source>
</evidence>
<dbReference type="PANTHER" id="PTHR30266">
    <property type="entry name" value="MECHANOSENSITIVE CHANNEL MSCL"/>
    <property type="match status" value="1"/>
</dbReference>
<evidence type="ECO:0000256" key="5">
    <source>
        <dbReference type="ARBA" id="ARBA00022692"/>
    </source>
</evidence>
<keyword evidence="9 10" id="KW-0407">Ion channel</keyword>
<comment type="subcellular location">
    <subcellularLocation>
        <location evidence="10">Cell inner membrane</location>
        <topology evidence="10">Multi-pass membrane protein</topology>
    </subcellularLocation>
    <subcellularLocation>
        <location evidence="1">Cell membrane</location>
        <topology evidence="1">Multi-pass membrane protein</topology>
    </subcellularLocation>
</comment>
<comment type="function">
    <text evidence="10">Channel that opens in response to stretch forces in the membrane lipid bilayer. May participate in the regulation of osmotic pressure changes within the cell.</text>
</comment>
<keyword evidence="6 10" id="KW-1133">Transmembrane helix</keyword>
<keyword evidence="4 10" id="KW-1003">Cell membrane</keyword>
<dbReference type="RefSeq" id="WP_279247697.1">
    <property type="nucleotide sequence ID" value="NZ_SHNO01000001.1"/>
</dbReference>
<evidence type="ECO:0000256" key="3">
    <source>
        <dbReference type="ARBA" id="ARBA00022448"/>
    </source>
</evidence>
<evidence type="ECO:0000256" key="8">
    <source>
        <dbReference type="ARBA" id="ARBA00023136"/>
    </source>
</evidence>
<dbReference type="NCBIfam" id="TIGR00220">
    <property type="entry name" value="mscL"/>
    <property type="match status" value="1"/>
</dbReference>
<sequence>MLEEFKKFAMRGNVVDMAVGIIIGGAFGTIVKSLVADVIMPPIGLLLGGVDFTDFFITLKDGATAGPYETLVGAQEAGAVFISYGVFINAVISFLIVAFAVFLLIKSINKMQAEEEEAPEDPTEKECPHCFTSISLKATRCPNCTSELTSA</sequence>
<evidence type="ECO:0000256" key="6">
    <source>
        <dbReference type="ARBA" id="ARBA00022989"/>
    </source>
</evidence>
<evidence type="ECO:0000256" key="2">
    <source>
        <dbReference type="ARBA" id="ARBA00007254"/>
    </source>
</evidence>
<dbReference type="InterPro" id="IPR037673">
    <property type="entry name" value="MSC/AndL"/>
</dbReference>
<dbReference type="InterPro" id="IPR019823">
    <property type="entry name" value="Mechanosensitive_channel_CS"/>
</dbReference>
<evidence type="ECO:0000256" key="1">
    <source>
        <dbReference type="ARBA" id="ARBA00004651"/>
    </source>
</evidence>
<dbReference type="PRINTS" id="PR01264">
    <property type="entry name" value="MECHCHANNEL"/>
</dbReference>
<dbReference type="InterPro" id="IPR036019">
    <property type="entry name" value="MscL_channel"/>
</dbReference>
<keyword evidence="8 10" id="KW-0472">Membrane</keyword>
<keyword evidence="7 10" id="KW-0406">Ion transport</keyword>
<evidence type="ECO:0000256" key="7">
    <source>
        <dbReference type="ARBA" id="ARBA00023065"/>
    </source>
</evidence>
<dbReference type="InterPro" id="IPR001185">
    <property type="entry name" value="MS_channel"/>
</dbReference>
<keyword evidence="12" id="KW-1185">Reference proteome</keyword>
<reference evidence="11" key="1">
    <citation type="submission" date="2019-02" db="EMBL/GenBank/DDBJ databases">
        <authorList>
            <person name="Li S.-H."/>
        </authorList>
    </citation>
    <scope>NUCLEOTIDE SEQUENCE</scope>
    <source>
        <strain evidence="11">IMCC11814</strain>
    </source>
</reference>
<name>A0ABT3T107_9GAMM</name>